<dbReference type="InterPro" id="IPR047801">
    <property type="entry name" value="Peptidase_C45"/>
</dbReference>
<organism evidence="2 3">
    <name type="scientific">Sediminivirga luteola</name>
    <dbReference type="NCBI Taxonomy" id="1774748"/>
    <lineage>
        <taxon>Bacteria</taxon>
        <taxon>Bacillati</taxon>
        <taxon>Actinomycetota</taxon>
        <taxon>Actinomycetes</taxon>
        <taxon>Micrococcales</taxon>
        <taxon>Brevibacteriaceae</taxon>
        <taxon>Sediminivirga</taxon>
    </lineage>
</organism>
<dbReference type="RefSeq" id="WP_188549492.1">
    <property type="nucleotide sequence ID" value="NZ_BMFY01000002.1"/>
</dbReference>
<accession>A0A8J2XJL2</accession>
<dbReference type="AlphaFoldDB" id="A0A8J2XJL2"/>
<evidence type="ECO:0000313" key="3">
    <source>
        <dbReference type="Proteomes" id="UP000616114"/>
    </source>
</evidence>
<dbReference type="PANTHER" id="PTHR34180">
    <property type="entry name" value="PEPTIDASE C45"/>
    <property type="match status" value="1"/>
</dbReference>
<dbReference type="Pfam" id="PF03417">
    <property type="entry name" value="AAT"/>
    <property type="match status" value="1"/>
</dbReference>
<reference evidence="2" key="2">
    <citation type="submission" date="2020-09" db="EMBL/GenBank/DDBJ databases">
        <authorList>
            <person name="Sun Q."/>
            <person name="Zhou Y."/>
        </authorList>
    </citation>
    <scope>NUCLEOTIDE SEQUENCE</scope>
    <source>
        <strain evidence="2">CGMCC 1.12785</strain>
    </source>
</reference>
<evidence type="ECO:0000313" key="2">
    <source>
        <dbReference type="EMBL" id="GGA06422.1"/>
    </source>
</evidence>
<proteinExistence type="predicted"/>
<protein>
    <submittedName>
        <fullName evidence="2">Peptidase C45</fullName>
    </submittedName>
</protein>
<dbReference type="Proteomes" id="UP000616114">
    <property type="component" value="Unassembled WGS sequence"/>
</dbReference>
<feature type="domain" description="Peptidase C45 hydrolase" evidence="1">
    <location>
        <begin position="126"/>
        <end position="287"/>
    </location>
</feature>
<evidence type="ECO:0000259" key="1">
    <source>
        <dbReference type="Pfam" id="PF03417"/>
    </source>
</evidence>
<comment type="caution">
    <text evidence="2">The sequence shown here is derived from an EMBL/GenBank/DDBJ whole genome shotgun (WGS) entry which is preliminary data.</text>
</comment>
<dbReference type="EMBL" id="BMFY01000002">
    <property type="protein sequence ID" value="GGA06422.1"/>
    <property type="molecule type" value="Genomic_DNA"/>
</dbReference>
<dbReference type="NCBIfam" id="NF040521">
    <property type="entry name" value="C45_proenzyme"/>
    <property type="match status" value="1"/>
</dbReference>
<name>A0A8J2XJL2_9MICO</name>
<sequence>MAEQALEIPTIDISGGPRERGLQYGRQAGEQIDASIRFYKEAFKDSSGLEWDQIVKLAEHWVDRATEYAPDLVEELRAVAEGADRDFLELMAINARGEIVYDKKFADLVGGECTTYAVMPEGSGDGHVYAGQNWDYLCGAMDSIIMLRIRGEGDPDIVMQIEAGQVGRHGANSAGIALQVNGLGGRYGFKGFGVPQPFVRRRVLQASNISEALRRVFHAPQQVGANYLLATREGTAISLETTPGERTGWLYPDGDGILVHGNHHEAHIPTGQDGPYIPMSMSSLYRVPIVRRELKRVLKTADGEQTRRAIAAALGNADFAPNSVCAMPDATLPATKQWQTVAATIVDLTTGEYLLSDGLPNERTFKTLPWNLYESADRVPA</sequence>
<gene>
    <name evidence="2" type="ORF">GCM10011333_06740</name>
</gene>
<dbReference type="Gene3D" id="3.60.60.10">
    <property type="entry name" value="Penicillin V Acylase, Chain A"/>
    <property type="match status" value="1"/>
</dbReference>
<dbReference type="InterPro" id="IPR047794">
    <property type="entry name" value="C45_proenzyme-like"/>
</dbReference>
<dbReference type="Gene3D" id="1.10.10.2120">
    <property type="match status" value="1"/>
</dbReference>
<keyword evidence="3" id="KW-1185">Reference proteome</keyword>
<dbReference type="PANTHER" id="PTHR34180:SF1">
    <property type="entry name" value="BETA-ALANYL-DOPAMINE_CARCININE HYDROLASE"/>
    <property type="match status" value="1"/>
</dbReference>
<reference evidence="2" key="1">
    <citation type="journal article" date="2014" name="Int. J. Syst. Evol. Microbiol.">
        <title>Complete genome sequence of Corynebacterium casei LMG S-19264T (=DSM 44701T), isolated from a smear-ripened cheese.</title>
        <authorList>
            <consortium name="US DOE Joint Genome Institute (JGI-PGF)"/>
            <person name="Walter F."/>
            <person name="Albersmeier A."/>
            <person name="Kalinowski J."/>
            <person name="Ruckert C."/>
        </authorList>
    </citation>
    <scope>NUCLEOTIDE SEQUENCE</scope>
    <source>
        <strain evidence="2">CGMCC 1.12785</strain>
    </source>
</reference>
<dbReference type="InterPro" id="IPR005079">
    <property type="entry name" value="Peptidase_C45_hydrolase"/>
</dbReference>